<dbReference type="GO" id="GO:0004674">
    <property type="term" value="F:protein serine/threonine kinase activity"/>
    <property type="evidence" value="ECO:0007669"/>
    <property type="project" value="TreeGrafter"/>
</dbReference>
<dbReference type="PANTHER" id="PTHR44329">
    <property type="entry name" value="SERINE/THREONINE-PROTEIN KINASE TNNI3K-RELATED"/>
    <property type="match status" value="1"/>
</dbReference>
<evidence type="ECO:0000313" key="7">
    <source>
        <dbReference type="Proteomes" id="UP000247702"/>
    </source>
</evidence>
<accession>A0A2Z6Q158</accession>
<evidence type="ECO:0000256" key="1">
    <source>
        <dbReference type="ARBA" id="ARBA00022679"/>
    </source>
</evidence>
<comment type="caution">
    <text evidence="6">The sequence shown here is derived from an EMBL/GenBank/DDBJ whole genome shotgun (WGS) entry which is preliminary data.</text>
</comment>
<keyword evidence="2" id="KW-0547">Nucleotide-binding</keyword>
<dbReference type="PROSITE" id="PS50011">
    <property type="entry name" value="PROTEIN_KINASE_DOM"/>
    <property type="match status" value="1"/>
</dbReference>
<dbReference type="InterPro" id="IPR000719">
    <property type="entry name" value="Prot_kinase_dom"/>
</dbReference>
<proteinExistence type="predicted"/>
<dbReference type="Proteomes" id="UP000247702">
    <property type="component" value="Unassembled WGS sequence"/>
</dbReference>
<name>A0A2Z6Q158_9GLOM</name>
<gene>
    <name evidence="6" type="ORF">RclHR1_10270004</name>
</gene>
<evidence type="ECO:0000313" key="6">
    <source>
        <dbReference type="EMBL" id="GBB83573.1"/>
    </source>
</evidence>
<keyword evidence="7" id="KW-1185">Reference proteome</keyword>
<dbReference type="PANTHER" id="PTHR44329:SF288">
    <property type="entry name" value="MITOGEN-ACTIVATED PROTEIN KINASE KINASE KINASE 20"/>
    <property type="match status" value="1"/>
</dbReference>
<sequence>MLNILIKEDLVLYTKPFDIFLNEWNCHKQCLSSIRIIDLHGFTKNPDTLNYMVVMDYANKGNLRGNLAKIIKSNWNQRLFMLHEIISGLEKIHKQNLIHCDFHDGNILNHEDEGDKNKVFISDLGLCKAANFLKEYDIYGVIPFMAPEVLRGKPYTSASDIYSFSMIMWEFTSGVPPFNDRAHDFQLGISICKGERPEIIESTPQCYVNLMKKCWNEDPLKRPSAQEVRNIIADWIFRPYDNNNKIISYDKISEKLKSNIMDFINAPIGNNNPTTGFHPQACYTSRLLDFTSKKVNEVLEDCIVDDNSDENLDEIVESECLDYIVDNIKSLDIKTR</sequence>
<evidence type="ECO:0000259" key="5">
    <source>
        <dbReference type="PROSITE" id="PS50011"/>
    </source>
</evidence>
<dbReference type="SUPFAM" id="SSF56112">
    <property type="entry name" value="Protein kinase-like (PK-like)"/>
    <property type="match status" value="1"/>
</dbReference>
<dbReference type="Pfam" id="PF07714">
    <property type="entry name" value="PK_Tyr_Ser-Thr"/>
    <property type="match status" value="1"/>
</dbReference>
<keyword evidence="3" id="KW-0418">Kinase</keyword>
<dbReference type="InterPro" id="IPR051681">
    <property type="entry name" value="Ser/Thr_Kinases-Pseudokinases"/>
</dbReference>
<evidence type="ECO:0000256" key="3">
    <source>
        <dbReference type="ARBA" id="ARBA00022777"/>
    </source>
</evidence>
<keyword evidence="1" id="KW-0808">Transferase</keyword>
<feature type="domain" description="Protein kinase" evidence="5">
    <location>
        <begin position="1"/>
        <end position="236"/>
    </location>
</feature>
<dbReference type="Gene3D" id="1.10.510.10">
    <property type="entry name" value="Transferase(Phosphotransferase) domain 1"/>
    <property type="match status" value="1"/>
</dbReference>
<reference evidence="6 7" key="1">
    <citation type="submission" date="2017-11" db="EMBL/GenBank/DDBJ databases">
        <title>The genome of Rhizophagus clarus HR1 reveals common genetic basis of auxotrophy among arbuscular mycorrhizal fungi.</title>
        <authorList>
            <person name="Kobayashi Y."/>
        </authorList>
    </citation>
    <scope>NUCLEOTIDE SEQUENCE [LARGE SCALE GENOMIC DNA]</scope>
    <source>
        <strain evidence="6 7">HR1</strain>
    </source>
</reference>
<dbReference type="InterPro" id="IPR001245">
    <property type="entry name" value="Ser-Thr/Tyr_kinase_cat_dom"/>
</dbReference>
<protein>
    <recommendedName>
        <fullName evidence="5">Protein kinase domain-containing protein</fullName>
    </recommendedName>
</protein>
<dbReference type="InterPro" id="IPR011009">
    <property type="entry name" value="Kinase-like_dom_sf"/>
</dbReference>
<evidence type="ECO:0000256" key="4">
    <source>
        <dbReference type="ARBA" id="ARBA00022840"/>
    </source>
</evidence>
<organism evidence="6 7">
    <name type="scientific">Rhizophagus clarus</name>
    <dbReference type="NCBI Taxonomy" id="94130"/>
    <lineage>
        <taxon>Eukaryota</taxon>
        <taxon>Fungi</taxon>
        <taxon>Fungi incertae sedis</taxon>
        <taxon>Mucoromycota</taxon>
        <taxon>Glomeromycotina</taxon>
        <taxon>Glomeromycetes</taxon>
        <taxon>Glomerales</taxon>
        <taxon>Glomeraceae</taxon>
        <taxon>Rhizophagus</taxon>
    </lineage>
</organism>
<dbReference type="AlphaFoldDB" id="A0A2Z6Q158"/>
<keyword evidence="4" id="KW-0067">ATP-binding</keyword>
<evidence type="ECO:0000256" key="2">
    <source>
        <dbReference type="ARBA" id="ARBA00022741"/>
    </source>
</evidence>
<dbReference type="GO" id="GO:0005524">
    <property type="term" value="F:ATP binding"/>
    <property type="evidence" value="ECO:0007669"/>
    <property type="project" value="UniProtKB-KW"/>
</dbReference>
<dbReference type="EMBL" id="BEXD01000033">
    <property type="protein sequence ID" value="GBB83573.1"/>
    <property type="molecule type" value="Genomic_DNA"/>
</dbReference>